<dbReference type="Proteomes" id="UP000033562">
    <property type="component" value="Unassembled WGS sequence"/>
</dbReference>
<dbReference type="InterPro" id="IPR036249">
    <property type="entry name" value="Thioredoxin-like_sf"/>
</dbReference>
<dbReference type="EMBL" id="LANX01000001">
    <property type="protein sequence ID" value="KJV69547.1"/>
    <property type="molecule type" value="Genomic_DNA"/>
</dbReference>
<dbReference type="Gene3D" id="3.40.30.10">
    <property type="entry name" value="Glutaredoxin"/>
    <property type="match status" value="1"/>
</dbReference>
<reference evidence="6 7" key="1">
    <citation type="submission" date="2015-02" db="EMBL/GenBank/DDBJ databases">
        <title>Genome Sequencing of Rickettsiales.</title>
        <authorList>
            <person name="Daugherty S.C."/>
            <person name="Su Q."/>
            <person name="Abolude K."/>
            <person name="Beier-Sexton M."/>
            <person name="Carlyon J.A."/>
            <person name="Carter R."/>
            <person name="Day N.P."/>
            <person name="Dumler S.J."/>
            <person name="Dyachenko V."/>
            <person name="Godinez A."/>
            <person name="Kurtti T.J."/>
            <person name="Lichay M."/>
            <person name="Mullins K.E."/>
            <person name="Ott S."/>
            <person name="Pappas-Brown V."/>
            <person name="Paris D.H."/>
            <person name="Patel P."/>
            <person name="Richards A.L."/>
            <person name="Sadzewicz L."/>
            <person name="Sears K."/>
            <person name="Seidman D."/>
            <person name="Sengamalay N."/>
            <person name="Stenos J."/>
            <person name="Tallon L.J."/>
            <person name="Vincent G."/>
            <person name="Fraser C.M."/>
            <person name="Munderloh U."/>
            <person name="Dunning-Hotopp J.C."/>
        </authorList>
    </citation>
    <scope>NUCLEOTIDE SEQUENCE [LARGE SCALE GENOMIC DNA]</scope>
    <source>
        <strain evidence="6 7">RAC413</strain>
    </source>
</reference>
<dbReference type="Pfam" id="PF02630">
    <property type="entry name" value="SCO1-SenC"/>
    <property type="match status" value="1"/>
</dbReference>
<keyword evidence="7" id="KW-1185">Reference proteome</keyword>
<protein>
    <submittedName>
        <fullName evidence="6">AhpC/TSA family protein</fullName>
    </submittedName>
</protein>
<dbReference type="AlphaFoldDB" id="A0A0F3NPD5"/>
<accession>A0A0F3NPD5</accession>
<name>A0A0F3NPD5_9RICK</name>
<dbReference type="RefSeq" id="WP_045809230.1">
    <property type="nucleotide sequence ID" value="NZ_LANX01000001.1"/>
</dbReference>
<dbReference type="CDD" id="cd02968">
    <property type="entry name" value="SCO"/>
    <property type="match status" value="1"/>
</dbReference>
<dbReference type="InterPro" id="IPR003782">
    <property type="entry name" value="SCO1/SenC"/>
</dbReference>
<dbReference type="SUPFAM" id="SSF52833">
    <property type="entry name" value="Thioredoxin-like"/>
    <property type="match status" value="1"/>
</dbReference>
<feature type="binding site" evidence="3">
    <location>
        <position position="83"/>
    </location>
    <ligand>
        <name>Cu cation</name>
        <dbReference type="ChEBI" id="CHEBI:23378"/>
    </ligand>
</feature>
<sequence>MKIFKILSNTFLLLAAMFLVYSYFNKKGIFNKGNSHNVNVLNIKNNQGSFDTSFNLINQEGVNVSSKDFAGKYMLVIFGFSSCNHICPAELGLASELLSKLENNADKIQVIFITIDPERDTVERLKEYHQGFDNRIQMLTGSKQDLDKVAKNYKVYVGGQDSDKQIDHSSLLYLIDQNGNFLTHFAPDLKSSKNQTEKLFLLVKQYLTPQEPNNQNTVS</sequence>
<dbReference type="PANTHER" id="PTHR12151">
    <property type="entry name" value="ELECTRON TRANSPORT PROTIN SCO1/SENC FAMILY MEMBER"/>
    <property type="match status" value="1"/>
</dbReference>
<keyword evidence="4" id="KW-1015">Disulfide bond</keyword>
<organism evidence="6 7">
    <name type="scientific">Candidatus Neoehrlichia procyonis str. RAC413</name>
    <dbReference type="NCBI Taxonomy" id="1359163"/>
    <lineage>
        <taxon>Bacteria</taxon>
        <taxon>Pseudomonadati</taxon>
        <taxon>Pseudomonadota</taxon>
        <taxon>Alphaproteobacteria</taxon>
        <taxon>Rickettsiales</taxon>
        <taxon>Anaplasmataceae</taxon>
        <taxon>Candidatus Neoehrlichia</taxon>
    </lineage>
</organism>
<feature type="binding site" evidence="3">
    <location>
        <position position="87"/>
    </location>
    <ligand>
        <name>Cu cation</name>
        <dbReference type="ChEBI" id="CHEBI:23378"/>
    </ligand>
</feature>
<evidence type="ECO:0000256" key="2">
    <source>
        <dbReference type="ARBA" id="ARBA00023008"/>
    </source>
</evidence>
<evidence type="ECO:0000313" key="7">
    <source>
        <dbReference type="Proteomes" id="UP000033562"/>
    </source>
</evidence>
<keyword evidence="5" id="KW-1133">Transmembrane helix</keyword>
<dbReference type="STRING" id="1359163.NLO413_0940"/>
<keyword evidence="5" id="KW-0472">Membrane</keyword>
<evidence type="ECO:0000313" key="6">
    <source>
        <dbReference type="EMBL" id="KJV69547.1"/>
    </source>
</evidence>
<feature type="disulfide bond" description="Redox-active" evidence="4">
    <location>
        <begin position="83"/>
        <end position="87"/>
    </location>
</feature>
<dbReference type="OrthoDB" id="9790194at2"/>
<keyword evidence="5" id="KW-0812">Transmembrane</keyword>
<dbReference type="PANTHER" id="PTHR12151:SF25">
    <property type="entry name" value="LINALOOL DEHYDRATASE_ISOMERASE DOMAIN-CONTAINING PROTEIN"/>
    <property type="match status" value="1"/>
</dbReference>
<proteinExistence type="inferred from homology"/>
<evidence type="ECO:0000256" key="3">
    <source>
        <dbReference type="PIRSR" id="PIRSR603782-1"/>
    </source>
</evidence>
<dbReference type="GO" id="GO:0046872">
    <property type="term" value="F:metal ion binding"/>
    <property type="evidence" value="ECO:0007669"/>
    <property type="project" value="UniProtKB-KW"/>
</dbReference>
<keyword evidence="2 3" id="KW-0186">Copper</keyword>
<feature type="binding site" evidence="3">
    <location>
        <position position="168"/>
    </location>
    <ligand>
        <name>Cu cation</name>
        <dbReference type="ChEBI" id="CHEBI:23378"/>
    </ligand>
</feature>
<keyword evidence="3" id="KW-0479">Metal-binding</keyword>
<feature type="transmembrane region" description="Helical" evidence="5">
    <location>
        <begin position="6"/>
        <end position="24"/>
    </location>
</feature>
<evidence type="ECO:0000256" key="4">
    <source>
        <dbReference type="PIRSR" id="PIRSR603782-2"/>
    </source>
</evidence>
<comment type="caution">
    <text evidence="6">The sequence shown here is derived from an EMBL/GenBank/DDBJ whole genome shotgun (WGS) entry which is preliminary data.</text>
</comment>
<gene>
    <name evidence="6" type="ORF">NLO413_0940</name>
</gene>
<dbReference type="PATRIC" id="fig|1359163.3.peg.913"/>
<comment type="similarity">
    <text evidence="1">Belongs to the SCO1/2 family.</text>
</comment>
<evidence type="ECO:0000256" key="5">
    <source>
        <dbReference type="SAM" id="Phobius"/>
    </source>
</evidence>
<evidence type="ECO:0000256" key="1">
    <source>
        <dbReference type="ARBA" id="ARBA00010996"/>
    </source>
</evidence>
<dbReference type="FunFam" id="3.40.30.10:FF:000013">
    <property type="entry name" value="Blast:Protein SCO1 homolog, mitochondrial"/>
    <property type="match status" value="1"/>
</dbReference>